<dbReference type="Gene3D" id="1.10.10.10">
    <property type="entry name" value="Winged helix-like DNA-binding domain superfamily/Winged helix DNA-binding domain"/>
    <property type="match status" value="1"/>
</dbReference>
<evidence type="ECO:0000313" key="10">
    <source>
        <dbReference type="EMBL" id="TWH73784.1"/>
    </source>
</evidence>
<comment type="function">
    <text evidence="5">Modulates RecA activity.</text>
</comment>
<feature type="compositionally biased region" description="Basic and acidic residues" evidence="6">
    <location>
        <begin position="44"/>
        <end position="63"/>
    </location>
</feature>
<evidence type="ECO:0000256" key="1">
    <source>
        <dbReference type="ARBA" id="ARBA00004496"/>
    </source>
</evidence>
<feature type="compositionally biased region" description="Basic and acidic residues" evidence="6">
    <location>
        <begin position="247"/>
        <end position="263"/>
    </location>
</feature>
<evidence type="ECO:0000313" key="11">
    <source>
        <dbReference type="Proteomes" id="UP000321490"/>
    </source>
</evidence>
<sequence length="295" mass="31349">MSDSLSTSDGPAEDHARPAGGETHRAGRRRSGWSSAGRSGGGDRGARSSRAERRPGRDQASDRPEDEPRDPAQEARAICLRALTGASKTRKQLADLLATREIPDEVAATVLDRFTEVGLIDDAAFAAAWVSSRQSSRGLARRALASELRAKGVDGEVAAAAVAEVDPQDEWDTARRLVERKLPGMRRLDRVTAERRLVGMLARKGYGGGLAGYVVREALDALTAELLAEDERSDEEAGSLDGGSADDGPRDDGPRDDGPRDDGPGSGAAEVGEGQARRLGRRAAQSGDVWEDYLP</sequence>
<dbReference type="Pfam" id="PF21981">
    <property type="entry name" value="RecX_HTH3"/>
    <property type="match status" value="1"/>
</dbReference>
<feature type="region of interest" description="Disordered" evidence="6">
    <location>
        <begin position="1"/>
        <end position="76"/>
    </location>
</feature>
<comment type="subcellular location">
    <subcellularLocation>
        <location evidence="1 5">Cytoplasm</location>
    </subcellularLocation>
</comment>
<dbReference type="Pfam" id="PF21982">
    <property type="entry name" value="RecX_HTH1"/>
    <property type="match status" value="1"/>
</dbReference>
<reference evidence="10 11" key="1">
    <citation type="submission" date="2019-07" db="EMBL/GenBank/DDBJ databases">
        <title>R&amp;d 2014.</title>
        <authorList>
            <person name="Klenk H.-P."/>
        </authorList>
    </citation>
    <scope>NUCLEOTIDE SEQUENCE [LARGE SCALE GENOMIC DNA]</scope>
    <source>
        <strain evidence="10 11">DSM 45764</strain>
    </source>
</reference>
<evidence type="ECO:0000256" key="3">
    <source>
        <dbReference type="ARBA" id="ARBA00018111"/>
    </source>
</evidence>
<name>A0A562ITA3_9ACTN</name>
<comment type="similarity">
    <text evidence="2 5">Belongs to the RecX family.</text>
</comment>
<dbReference type="GO" id="GO:0005737">
    <property type="term" value="C:cytoplasm"/>
    <property type="evidence" value="ECO:0007669"/>
    <property type="project" value="UniProtKB-SubCell"/>
</dbReference>
<keyword evidence="4 5" id="KW-0963">Cytoplasm</keyword>
<dbReference type="GO" id="GO:0006282">
    <property type="term" value="P:regulation of DNA repair"/>
    <property type="evidence" value="ECO:0007669"/>
    <property type="project" value="UniProtKB-UniRule"/>
</dbReference>
<proteinExistence type="inferred from homology"/>
<comment type="caution">
    <text evidence="10">The sequence shown here is derived from an EMBL/GenBank/DDBJ whole genome shotgun (WGS) entry which is preliminary data.</text>
</comment>
<dbReference type="RefSeq" id="WP_228394958.1">
    <property type="nucleotide sequence ID" value="NZ_ML762481.1"/>
</dbReference>
<feature type="compositionally biased region" description="Acidic residues" evidence="6">
    <location>
        <begin position="229"/>
        <end position="238"/>
    </location>
</feature>
<evidence type="ECO:0000259" key="7">
    <source>
        <dbReference type="Pfam" id="PF02631"/>
    </source>
</evidence>
<dbReference type="AlphaFoldDB" id="A0A562ITA3"/>
<feature type="domain" description="RecX first three-helical" evidence="9">
    <location>
        <begin position="75"/>
        <end position="113"/>
    </location>
</feature>
<evidence type="ECO:0000259" key="9">
    <source>
        <dbReference type="Pfam" id="PF21982"/>
    </source>
</evidence>
<feature type="domain" description="RecX third three-helical" evidence="8">
    <location>
        <begin position="169"/>
        <end position="211"/>
    </location>
</feature>
<evidence type="ECO:0000256" key="2">
    <source>
        <dbReference type="ARBA" id="ARBA00009695"/>
    </source>
</evidence>
<dbReference type="Proteomes" id="UP000321490">
    <property type="component" value="Unassembled WGS sequence"/>
</dbReference>
<dbReference type="InterPro" id="IPR003783">
    <property type="entry name" value="Regulatory_RecX"/>
</dbReference>
<gene>
    <name evidence="5" type="primary">recX</name>
    <name evidence="10" type="ORF">JD78_02308</name>
</gene>
<protein>
    <recommendedName>
        <fullName evidence="3 5">Regulatory protein RecX</fullName>
    </recommendedName>
</protein>
<evidence type="ECO:0000259" key="8">
    <source>
        <dbReference type="Pfam" id="PF21981"/>
    </source>
</evidence>
<keyword evidence="11" id="KW-1185">Reference proteome</keyword>
<dbReference type="InterPro" id="IPR053924">
    <property type="entry name" value="RecX_HTH_2nd"/>
</dbReference>
<dbReference type="InterPro" id="IPR053925">
    <property type="entry name" value="RecX_HTH_3rd"/>
</dbReference>
<dbReference type="InterPro" id="IPR053926">
    <property type="entry name" value="RecX_HTH_1st"/>
</dbReference>
<feature type="domain" description="RecX second three-helical" evidence="7">
    <location>
        <begin position="121"/>
        <end position="161"/>
    </location>
</feature>
<dbReference type="PANTHER" id="PTHR33602:SF1">
    <property type="entry name" value="REGULATORY PROTEIN RECX FAMILY PROTEIN"/>
    <property type="match status" value="1"/>
</dbReference>
<evidence type="ECO:0000256" key="4">
    <source>
        <dbReference type="ARBA" id="ARBA00022490"/>
    </source>
</evidence>
<dbReference type="EMBL" id="VLKF01000001">
    <property type="protein sequence ID" value="TWH73784.1"/>
    <property type="molecule type" value="Genomic_DNA"/>
</dbReference>
<dbReference type="HAMAP" id="MF_01114">
    <property type="entry name" value="RecX"/>
    <property type="match status" value="1"/>
</dbReference>
<organism evidence="10 11">
    <name type="scientific">Modestobacter roseus</name>
    <dbReference type="NCBI Taxonomy" id="1181884"/>
    <lineage>
        <taxon>Bacteria</taxon>
        <taxon>Bacillati</taxon>
        <taxon>Actinomycetota</taxon>
        <taxon>Actinomycetes</taxon>
        <taxon>Geodermatophilales</taxon>
        <taxon>Geodermatophilaceae</taxon>
        <taxon>Modestobacter</taxon>
    </lineage>
</organism>
<dbReference type="PANTHER" id="PTHR33602">
    <property type="entry name" value="REGULATORY PROTEIN RECX FAMILY PROTEIN"/>
    <property type="match status" value="1"/>
</dbReference>
<dbReference type="InterPro" id="IPR036388">
    <property type="entry name" value="WH-like_DNA-bd_sf"/>
</dbReference>
<dbReference type="Pfam" id="PF02631">
    <property type="entry name" value="RecX_HTH2"/>
    <property type="match status" value="1"/>
</dbReference>
<feature type="compositionally biased region" description="Basic and acidic residues" evidence="6">
    <location>
        <begin position="12"/>
        <end position="25"/>
    </location>
</feature>
<evidence type="ECO:0000256" key="5">
    <source>
        <dbReference type="HAMAP-Rule" id="MF_01114"/>
    </source>
</evidence>
<evidence type="ECO:0000256" key="6">
    <source>
        <dbReference type="SAM" id="MobiDB-lite"/>
    </source>
</evidence>
<accession>A0A562ITA3</accession>
<feature type="region of interest" description="Disordered" evidence="6">
    <location>
        <begin position="229"/>
        <end position="295"/>
    </location>
</feature>